<evidence type="ECO:0000313" key="12">
    <source>
        <dbReference type="EnsemblPlants" id="TraesCS7B02G463600.1"/>
    </source>
</evidence>
<dbReference type="RefSeq" id="XP_044431216.1">
    <property type="nucleotide sequence ID" value="XM_044575281.1"/>
</dbReference>
<dbReference type="AlphaFoldDB" id="A0A3B6SV00"/>
<dbReference type="KEGG" id="taes:123157049"/>
<evidence type="ECO:0000256" key="2">
    <source>
        <dbReference type="ARBA" id="ARBA00022614"/>
    </source>
</evidence>
<evidence type="ECO:0000256" key="7">
    <source>
        <dbReference type="SAM" id="Coils"/>
    </source>
</evidence>
<feature type="domain" description="Disease resistance R13L4/SHOC-2-like LRR" evidence="11">
    <location>
        <begin position="757"/>
        <end position="1095"/>
    </location>
</feature>
<dbReference type="InterPro" id="IPR038005">
    <property type="entry name" value="RX-like_CC"/>
</dbReference>
<dbReference type="Gene3D" id="3.80.10.10">
    <property type="entry name" value="Ribonuclease Inhibitor"/>
    <property type="match status" value="1"/>
</dbReference>
<dbReference type="Pfam" id="PF00931">
    <property type="entry name" value="NB-ARC"/>
    <property type="match status" value="2"/>
</dbReference>
<dbReference type="EnsemblPlants" id="TraesCS7B02G463600.1">
    <property type="protein sequence ID" value="TraesCS7B02G463600.1"/>
    <property type="gene ID" value="TraesCS7B02G463600"/>
</dbReference>
<dbReference type="Gramene" id="TraesJAG7B03G04241960.2">
    <property type="protein sequence ID" value="TraesJAG7B03G04241960.2"/>
    <property type="gene ID" value="TraesJAG7B03G04241960"/>
</dbReference>
<dbReference type="Pfam" id="PF18052">
    <property type="entry name" value="Rx_N"/>
    <property type="match status" value="1"/>
</dbReference>
<accession>A0A3B6SV00</accession>
<keyword evidence="5" id="KW-0611">Plant defense</keyword>
<dbReference type="RefSeq" id="XP_044431214.1">
    <property type="nucleotide sequence ID" value="XM_044575279.1"/>
</dbReference>
<name>A0A3B6SV00_WHEAT</name>
<evidence type="ECO:0000256" key="5">
    <source>
        <dbReference type="ARBA" id="ARBA00022821"/>
    </source>
</evidence>
<keyword evidence="3" id="KW-0677">Repeat</keyword>
<dbReference type="RefSeq" id="XP_044431219.1">
    <property type="nucleotide sequence ID" value="XM_044575284.1"/>
</dbReference>
<dbReference type="Gramene" id="TraesLDM7B03G04261810.1">
    <property type="protein sequence ID" value="TraesLDM7B03G04261810.1"/>
    <property type="gene ID" value="TraesLDM7B03G04261810"/>
</dbReference>
<dbReference type="Gramene" id="TraesROB_scaffold_005922_01G000100.1">
    <property type="protein sequence ID" value="TraesROB_scaffold_005922_01G000100.1"/>
    <property type="gene ID" value="TraesROB_scaffold_005922_01G000100"/>
</dbReference>
<dbReference type="Gramene" id="TraesKAR7B01G0476320.1">
    <property type="protein sequence ID" value="cds.TraesKAR7B01G0476320.1"/>
    <property type="gene ID" value="TraesKAR7B01G0476320"/>
</dbReference>
<dbReference type="SUPFAM" id="SSF52047">
    <property type="entry name" value="RNI-like"/>
    <property type="match status" value="1"/>
</dbReference>
<dbReference type="InterPro" id="IPR044974">
    <property type="entry name" value="Disease_R_plants"/>
</dbReference>
<dbReference type="Pfam" id="PF23598">
    <property type="entry name" value="LRR_14"/>
    <property type="match status" value="1"/>
</dbReference>
<sequence>MADRLVVGLSKLVVVGAISRVQSAIDEDTRLRQKVKCDLVSITLELEMMQSFLEDTNEEIKSNVVRTWANNIRQLARDLEDCVENVVQLEDKPIFWRRLLPSCVATPLTLDEAVEELEKLKGRVEDVNNCYRRYSLINFDSATGSSNPTQGTAAFEMLLADAGHNTKRLGDHLGDLAGHIIANKVYKHLQVISVWGSGGDLGTTTIIRETYNDPEICHYFACRAWVKLVHPFSPHDFVRRLVAQFYANSCKEENAATGVLSRMDATQAHLFEEFKQLVRKKRYLVVVEGLSNMVEWDAISTFLPHWEEEGGCVIVSTQQLEIASLCIGHPYQILELKQFSPQHSICAFFKEPKVHKVSQKKEAEEWMIYNPLVGRESHVNELGKILAKAHASTSQVVSVWGIACVGKSTLVRHLYFDIMCYSSQFNRFIWVDVSYPFNLRGFLWSLLYDFHSEKDPLQECRHLLQQHQCLVVIDGLRSKKEWDLIQAALVSRASASVIIVITTEASIAEYCTQTEEHMLNVQCLKLLDAYYFFKEEVCKKNRMSPLNNDKYMYDLEELIIKCGGFPGVITAIAGLLVTKAETWKDAADSLNHRFMHQLQSEPEFNCLGGLFRQMRSIILNPPEFLKGCIFYLLLFPRGISFRQNRLVRRWIAEGYSKQIVEGNMEQNAENFFSELVQLSILQPSQHASSNNIKVYYVVNDFIREYIISPQVEENFVYELSGDCAISTQSRGRHLIILRSWYRNRIVFERADFSRIWSLTVFGKWEPFFISKGMKLLRVLDLESTEGVKDADLDKMVKQLRFLKFLSIRGCHEICHLPSSLGDLRQLQTLDARHTSIVTLPASITKLQKLQYLRVGTNFYSESTPCALSNCLHELCRRNHLAGVKAPRGIGKLTELHTLGVVNVALEDLKKLTQLRKLGVSGINTKNSPRFFSAISDHVHLESLSVRLDNDHEGCLDGIDQPLGNLRSLKLYGLGDRLPVALSSNNVLRKLTKLDLAMAALPQSDIEHLGMLPKLCILRLSVKQHSLKFYAEMHGQQLATYEKVKILEISGSSSGLHVIFGSSSMKGLKKLKFDCSEASYELEGLDFLSELKEILLTGTGDEAIGSSLVSQLRSHPGKPTVTLV</sequence>
<dbReference type="InterPro" id="IPR032675">
    <property type="entry name" value="LRR_dom_sf"/>
</dbReference>
<reference evidence="12" key="2">
    <citation type="submission" date="2018-10" db="UniProtKB">
        <authorList>
            <consortium name="EnsemblPlants"/>
        </authorList>
    </citation>
    <scope>IDENTIFICATION</scope>
</reference>
<dbReference type="Proteomes" id="UP000019116">
    <property type="component" value="Chromosome 7B"/>
</dbReference>
<dbReference type="RefSeq" id="XP_044431217.1">
    <property type="nucleotide sequence ID" value="XM_044575282.1"/>
</dbReference>
<feature type="domain" description="Disease resistance N-terminal" evidence="9">
    <location>
        <begin position="15"/>
        <end position="86"/>
    </location>
</feature>
<proteinExistence type="inferred from homology"/>
<evidence type="ECO:0000259" key="10">
    <source>
        <dbReference type="Pfam" id="PF23559"/>
    </source>
</evidence>
<feature type="domain" description="NB-ARC" evidence="8">
    <location>
        <begin position="376"/>
        <end position="541"/>
    </location>
</feature>
<dbReference type="GeneID" id="123157049"/>
<dbReference type="Gramene" id="TraesJAG7B03G04241960.1">
    <property type="protein sequence ID" value="TraesJAG7B03G04241960.1"/>
    <property type="gene ID" value="TraesJAG7B03G04241960"/>
</dbReference>
<keyword evidence="4" id="KW-0547">Nucleotide-binding</keyword>
<feature type="domain" description="Disease resistance protein winged helix" evidence="10">
    <location>
        <begin position="634"/>
        <end position="704"/>
    </location>
</feature>
<organism evidence="12">
    <name type="scientific">Triticum aestivum</name>
    <name type="common">Wheat</name>
    <dbReference type="NCBI Taxonomy" id="4565"/>
    <lineage>
        <taxon>Eukaryota</taxon>
        <taxon>Viridiplantae</taxon>
        <taxon>Streptophyta</taxon>
        <taxon>Embryophyta</taxon>
        <taxon>Tracheophyta</taxon>
        <taxon>Spermatophyta</taxon>
        <taxon>Magnoliopsida</taxon>
        <taxon>Liliopsida</taxon>
        <taxon>Poales</taxon>
        <taxon>Poaceae</taxon>
        <taxon>BOP clade</taxon>
        <taxon>Pooideae</taxon>
        <taxon>Triticodae</taxon>
        <taxon>Triticeae</taxon>
        <taxon>Triticinae</taxon>
        <taxon>Triticum</taxon>
    </lineage>
</organism>
<dbReference type="RefSeq" id="XP_044431215.1">
    <property type="nucleotide sequence ID" value="XM_044575280.1"/>
</dbReference>
<dbReference type="SUPFAM" id="SSF52540">
    <property type="entry name" value="P-loop containing nucleoside triphosphate hydrolases"/>
    <property type="match status" value="2"/>
</dbReference>
<dbReference type="STRING" id="4565.A0A3B6SV00"/>
<keyword evidence="6 7" id="KW-0175">Coiled coil</keyword>
<evidence type="ECO:0000256" key="1">
    <source>
        <dbReference type="ARBA" id="ARBA00008894"/>
    </source>
</evidence>
<dbReference type="GO" id="GO:0006952">
    <property type="term" value="P:defense response"/>
    <property type="evidence" value="ECO:0007669"/>
    <property type="project" value="UniProtKB-KW"/>
</dbReference>
<evidence type="ECO:0008006" key="14">
    <source>
        <dbReference type="Google" id="ProtNLM"/>
    </source>
</evidence>
<dbReference type="GO" id="GO:0043531">
    <property type="term" value="F:ADP binding"/>
    <property type="evidence" value="ECO:0007669"/>
    <property type="project" value="InterPro"/>
</dbReference>
<gene>
    <name evidence="12" type="primary">LOC123157049</name>
</gene>
<feature type="domain" description="NB-ARC" evidence="8">
    <location>
        <begin position="187"/>
        <end position="345"/>
    </location>
</feature>
<dbReference type="InterPro" id="IPR058922">
    <property type="entry name" value="WHD_DRP"/>
</dbReference>
<feature type="coiled-coil region" evidence="7">
    <location>
        <begin position="72"/>
        <end position="130"/>
    </location>
</feature>
<dbReference type="PANTHER" id="PTHR23155">
    <property type="entry name" value="DISEASE RESISTANCE PROTEIN RP"/>
    <property type="match status" value="1"/>
</dbReference>
<dbReference type="Pfam" id="PF23559">
    <property type="entry name" value="WHD_DRP"/>
    <property type="match status" value="1"/>
</dbReference>
<dbReference type="Gene3D" id="3.40.50.300">
    <property type="entry name" value="P-loop containing nucleotide triphosphate hydrolases"/>
    <property type="match status" value="2"/>
</dbReference>
<dbReference type="Gene3D" id="1.20.5.4130">
    <property type="match status" value="1"/>
</dbReference>
<dbReference type="Gramene" id="TraesCS7B03G1247900.1">
    <property type="protein sequence ID" value="TraesCS7B03G1247900.1.CDS"/>
    <property type="gene ID" value="TraesCS7B03G1247900"/>
</dbReference>
<keyword evidence="2" id="KW-0433">Leucine-rich repeat</keyword>
<dbReference type="PANTHER" id="PTHR23155:SF1135">
    <property type="entry name" value="OS08G0246300 PROTEIN"/>
    <property type="match status" value="1"/>
</dbReference>
<dbReference type="CDD" id="cd14798">
    <property type="entry name" value="RX-CC_like"/>
    <property type="match status" value="1"/>
</dbReference>
<dbReference type="InterPro" id="IPR041118">
    <property type="entry name" value="Rx_N"/>
</dbReference>
<dbReference type="InterPro" id="IPR002182">
    <property type="entry name" value="NB-ARC"/>
</dbReference>
<dbReference type="Gramene" id="TraesCAD_scaffold_020777_01G000100.1">
    <property type="protein sequence ID" value="TraesCAD_scaffold_020777_01G000100.1"/>
    <property type="gene ID" value="TraesCAD_scaffold_020777_01G000100"/>
</dbReference>
<evidence type="ECO:0000256" key="3">
    <source>
        <dbReference type="ARBA" id="ARBA00022737"/>
    </source>
</evidence>
<protein>
    <recommendedName>
        <fullName evidence="14">NB-ARC domain-containing protein</fullName>
    </recommendedName>
</protein>
<dbReference type="OMA" id="NCLHELC"/>
<reference evidence="12" key="1">
    <citation type="submission" date="2018-08" db="EMBL/GenBank/DDBJ databases">
        <authorList>
            <person name="Rossello M."/>
        </authorList>
    </citation>
    <scope>NUCLEOTIDE SEQUENCE [LARGE SCALE GENOMIC DNA]</scope>
    <source>
        <strain evidence="12">cv. Chinese Spring</strain>
    </source>
</reference>
<dbReference type="GO" id="GO:0051707">
    <property type="term" value="P:response to other organism"/>
    <property type="evidence" value="ECO:0007669"/>
    <property type="project" value="UniProtKB-ARBA"/>
</dbReference>
<evidence type="ECO:0000259" key="9">
    <source>
        <dbReference type="Pfam" id="PF18052"/>
    </source>
</evidence>
<evidence type="ECO:0000256" key="6">
    <source>
        <dbReference type="ARBA" id="ARBA00023054"/>
    </source>
</evidence>
<comment type="similarity">
    <text evidence="1">Belongs to the disease resistance NB-LRR family.</text>
</comment>
<evidence type="ECO:0000259" key="11">
    <source>
        <dbReference type="Pfam" id="PF23598"/>
    </source>
</evidence>
<dbReference type="InterPro" id="IPR027417">
    <property type="entry name" value="P-loop_NTPase"/>
</dbReference>
<evidence type="ECO:0000313" key="13">
    <source>
        <dbReference type="Proteomes" id="UP000019116"/>
    </source>
</evidence>
<keyword evidence="13" id="KW-1185">Reference proteome</keyword>
<dbReference type="Gramene" id="TraesCS7B02G463600.1">
    <property type="protein sequence ID" value="TraesCS7B02G463600.1"/>
    <property type="gene ID" value="TraesCS7B02G463600"/>
</dbReference>
<dbReference type="InterPro" id="IPR055414">
    <property type="entry name" value="LRR_R13L4/SHOC2-like"/>
</dbReference>
<evidence type="ECO:0000259" key="8">
    <source>
        <dbReference type="Pfam" id="PF00931"/>
    </source>
</evidence>
<evidence type="ECO:0000256" key="4">
    <source>
        <dbReference type="ARBA" id="ARBA00022741"/>
    </source>
</evidence>
<dbReference type="PRINTS" id="PR00364">
    <property type="entry name" value="DISEASERSIST"/>
</dbReference>
<dbReference type="RefSeq" id="XP_044431218.1">
    <property type="nucleotide sequence ID" value="XM_044575283.1"/>
</dbReference>